<evidence type="ECO:0000256" key="1">
    <source>
        <dbReference type="SAM" id="MobiDB-lite"/>
    </source>
</evidence>
<keyword evidence="3" id="KW-1185">Reference proteome</keyword>
<keyword evidence="2" id="KW-0614">Plasmid</keyword>
<name>W8F0C3_9BACT</name>
<proteinExistence type="predicted"/>
<dbReference type="Proteomes" id="UP000019423">
    <property type="component" value="Plasmid pHsw2"/>
</dbReference>
<reference evidence="2 3" key="1">
    <citation type="submission" date="2014-01" db="EMBL/GenBank/DDBJ databases">
        <title>Complete sequence of plasmid2 of ionizing-radiation resistance bacterium Hymenobacter swuensis DY53.</title>
        <authorList>
            <person name="Jung J.-H."/>
            <person name="Jeong S.-W."/>
            <person name="Joe M.-H."/>
            <person name="Cho y.-j."/>
            <person name="Kim M.-K."/>
            <person name="Lim S.-Y."/>
        </authorList>
    </citation>
    <scope>NUCLEOTIDE SEQUENCE [LARGE SCALE GENOMIC DNA]</scope>
    <source>
        <strain evidence="2 3">DY53</strain>
        <plasmid evidence="2 3">pHsw2</plasmid>
    </source>
</reference>
<gene>
    <name evidence="2" type="ORF">Hsw_PB0040</name>
</gene>
<feature type="compositionally biased region" description="Basic residues" evidence="1">
    <location>
        <begin position="89"/>
        <end position="98"/>
    </location>
</feature>
<geneLocation type="plasmid" evidence="2 3">
    <name>pHsw2</name>
</geneLocation>
<dbReference type="AlphaFoldDB" id="W8F0C3"/>
<feature type="region of interest" description="Disordered" evidence="1">
    <location>
        <begin position="78"/>
        <end position="113"/>
    </location>
</feature>
<sequence>MKEFFHISTTTEFMLLDLEAKQVSMPSFLDIEMEPFSTCVSLAIGLTRGHLLTRFQGSLWPAFILPAINPDALIAEVKRRDTPSEQPSKKARPSKRKPGGLADEVIKPTDDLT</sequence>
<dbReference type="HOGENOM" id="CLU_2130073_0_0_10"/>
<organism evidence="2 3">
    <name type="scientific">Hymenobacter swuensis DY53</name>
    <dbReference type="NCBI Taxonomy" id="1227739"/>
    <lineage>
        <taxon>Bacteria</taxon>
        <taxon>Pseudomonadati</taxon>
        <taxon>Bacteroidota</taxon>
        <taxon>Cytophagia</taxon>
        <taxon>Cytophagales</taxon>
        <taxon>Hymenobacteraceae</taxon>
        <taxon>Hymenobacter</taxon>
    </lineage>
</organism>
<feature type="compositionally biased region" description="Basic and acidic residues" evidence="1">
    <location>
        <begin position="104"/>
        <end position="113"/>
    </location>
</feature>
<protein>
    <submittedName>
        <fullName evidence="2">Uncharacterized protein</fullName>
    </submittedName>
</protein>
<dbReference type="EMBL" id="CP007143">
    <property type="protein sequence ID" value="AHJ95330.1"/>
    <property type="molecule type" value="Genomic_DNA"/>
</dbReference>
<evidence type="ECO:0000313" key="2">
    <source>
        <dbReference type="EMBL" id="AHJ95330.1"/>
    </source>
</evidence>
<accession>W8F0C3</accession>
<dbReference type="KEGG" id="hsw:Hsw_PB0040"/>
<evidence type="ECO:0000313" key="3">
    <source>
        <dbReference type="Proteomes" id="UP000019423"/>
    </source>
</evidence>